<comment type="caution">
    <text evidence="1">The sequence shown here is derived from an EMBL/GenBank/DDBJ whole genome shotgun (WGS) entry which is preliminary data.</text>
</comment>
<dbReference type="AlphaFoldDB" id="A0A7Y6NR98"/>
<gene>
    <name evidence="1" type="ORF">HQN59_19005</name>
</gene>
<protein>
    <submittedName>
        <fullName evidence="1">Uncharacterized protein</fullName>
    </submittedName>
</protein>
<name>A0A7Y6NR98_9BURK</name>
<keyword evidence="2" id="KW-1185">Reference proteome</keyword>
<sequence length="80" mass="8551">MSHHSRNDHGPRATLAENEVGCVDFCSCGVVTVTLQHLSVRLEPATFRELHHLLAAAQRRLDGAAASARAADASADLPLH</sequence>
<dbReference type="RefSeq" id="WP_176070690.1">
    <property type="nucleotide sequence ID" value="NZ_JABWMJ010000009.1"/>
</dbReference>
<evidence type="ECO:0000313" key="1">
    <source>
        <dbReference type="EMBL" id="NUZ07858.1"/>
    </source>
</evidence>
<reference evidence="1 2" key="1">
    <citation type="submission" date="2020-06" db="EMBL/GenBank/DDBJ databases">
        <title>Schlegella sp. ID0723 isolated from air conditioner.</title>
        <authorList>
            <person name="Kim D.Y."/>
            <person name="Kim D.-U."/>
        </authorList>
    </citation>
    <scope>NUCLEOTIDE SEQUENCE [LARGE SCALE GENOMIC DNA]</scope>
    <source>
        <strain evidence="1 2">ID0723</strain>
    </source>
</reference>
<organism evidence="1 2">
    <name type="scientific">Piscinibacter koreensis</name>
    <dbReference type="NCBI Taxonomy" id="2742824"/>
    <lineage>
        <taxon>Bacteria</taxon>
        <taxon>Pseudomonadati</taxon>
        <taxon>Pseudomonadota</taxon>
        <taxon>Betaproteobacteria</taxon>
        <taxon>Burkholderiales</taxon>
        <taxon>Sphaerotilaceae</taxon>
        <taxon>Piscinibacter</taxon>
    </lineage>
</organism>
<accession>A0A7Y6NR98</accession>
<dbReference type="Proteomes" id="UP000529637">
    <property type="component" value="Unassembled WGS sequence"/>
</dbReference>
<proteinExistence type="predicted"/>
<dbReference type="EMBL" id="JABWMJ010000009">
    <property type="protein sequence ID" value="NUZ07858.1"/>
    <property type="molecule type" value="Genomic_DNA"/>
</dbReference>
<evidence type="ECO:0000313" key="2">
    <source>
        <dbReference type="Proteomes" id="UP000529637"/>
    </source>
</evidence>